<dbReference type="SUPFAM" id="SSF54001">
    <property type="entry name" value="Cysteine proteinases"/>
    <property type="match status" value="1"/>
</dbReference>
<dbReference type="VEuPathDB" id="FungiDB:SDRG_11355"/>
<dbReference type="AlphaFoldDB" id="T0PZ79"/>
<evidence type="ECO:0000313" key="3">
    <source>
        <dbReference type="Proteomes" id="UP000030762"/>
    </source>
</evidence>
<feature type="non-terminal residue" evidence="2">
    <location>
        <position position="1"/>
    </location>
</feature>
<dbReference type="InterPro" id="IPR038765">
    <property type="entry name" value="Papain-like_cys_pep_sf"/>
</dbReference>
<dbReference type="GeneID" id="19952082"/>
<evidence type="ECO:0000313" key="2">
    <source>
        <dbReference type="EMBL" id="EQC30874.1"/>
    </source>
</evidence>
<dbReference type="GO" id="GO:0006508">
    <property type="term" value="P:proteolysis"/>
    <property type="evidence" value="ECO:0007669"/>
    <property type="project" value="InterPro"/>
</dbReference>
<dbReference type="Pfam" id="PF00112">
    <property type="entry name" value="Peptidase_C1"/>
    <property type="match status" value="1"/>
</dbReference>
<protein>
    <recommendedName>
        <fullName evidence="1">Peptidase C1A papain C-terminal domain-containing protein</fullName>
    </recommendedName>
</protein>
<dbReference type="EMBL" id="JH767172">
    <property type="protein sequence ID" value="EQC30874.1"/>
    <property type="molecule type" value="Genomic_DNA"/>
</dbReference>
<dbReference type="InterPro" id="IPR000668">
    <property type="entry name" value="Peptidase_C1A_C"/>
</dbReference>
<organism evidence="2 3">
    <name type="scientific">Saprolegnia diclina (strain VS20)</name>
    <dbReference type="NCBI Taxonomy" id="1156394"/>
    <lineage>
        <taxon>Eukaryota</taxon>
        <taxon>Sar</taxon>
        <taxon>Stramenopiles</taxon>
        <taxon>Oomycota</taxon>
        <taxon>Saprolegniomycetes</taxon>
        <taxon>Saprolegniales</taxon>
        <taxon>Saprolegniaceae</taxon>
        <taxon>Saprolegnia</taxon>
    </lineage>
</organism>
<gene>
    <name evidence="2" type="ORF">SDRG_11355</name>
</gene>
<sequence length="62" mass="6612">NGKDYFKLRSSWGAAWGDKGYIKLQRGVGGDGLCNVAEFPVYPKLKGAPMPTTAPVPTKPAC</sequence>
<feature type="domain" description="Peptidase C1A papain C-terminal" evidence="1">
    <location>
        <begin position="1"/>
        <end position="43"/>
    </location>
</feature>
<evidence type="ECO:0000259" key="1">
    <source>
        <dbReference type="Pfam" id="PF00112"/>
    </source>
</evidence>
<dbReference type="STRING" id="1156394.T0PZ79"/>
<dbReference type="RefSeq" id="XP_008615612.1">
    <property type="nucleotide sequence ID" value="XM_008617390.1"/>
</dbReference>
<dbReference type="InParanoid" id="T0PZ79"/>
<dbReference type="GO" id="GO:0008234">
    <property type="term" value="F:cysteine-type peptidase activity"/>
    <property type="evidence" value="ECO:0007669"/>
    <property type="project" value="InterPro"/>
</dbReference>
<keyword evidence="3" id="KW-1185">Reference proteome</keyword>
<reference evidence="2 3" key="1">
    <citation type="submission" date="2012-04" db="EMBL/GenBank/DDBJ databases">
        <title>The Genome Sequence of Saprolegnia declina VS20.</title>
        <authorList>
            <consortium name="The Broad Institute Genome Sequencing Platform"/>
            <person name="Russ C."/>
            <person name="Nusbaum C."/>
            <person name="Tyler B."/>
            <person name="van West P."/>
            <person name="Dieguez-Uribeondo J."/>
            <person name="de Bruijn I."/>
            <person name="Tripathy S."/>
            <person name="Jiang R."/>
            <person name="Young S.K."/>
            <person name="Zeng Q."/>
            <person name="Gargeya S."/>
            <person name="Fitzgerald M."/>
            <person name="Haas B."/>
            <person name="Abouelleil A."/>
            <person name="Alvarado L."/>
            <person name="Arachchi H.M."/>
            <person name="Berlin A."/>
            <person name="Chapman S.B."/>
            <person name="Goldberg J."/>
            <person name="Griggs A."/>
            <person name="Gujja S."/>
            <person name="Hansen M."/>
            <person name="Howarth C."/>
            <person name="Imamovic A."/>
            <person name="Larimer J."/>
            <person name="McCowen C."/>
            <person name="Montmayeur A."/>
            <person name="Murphy C."/>
            <person name="Neiman D."/>
            <person name="Pearson M."/>
            <person name="Priest M."/>
            <person name="Roberts A."/>
            <person name="Saif S."/>
            <person name="Shea T."/>
            <person name="Sisk P."/>
            <person name="Sykes S."/>
            <person name="Wortman J."/>
            <person name="Nusbaum C."/>
            <person name="Birren B."/>
        </authorList>
    </citation>
    <scope>NUCLEOTIDE SEQUENCE [LARGE SCALE GENOMIC DNA]</scope>
    <source>
        <strain evidence="2 3">VS20</strain>
    </source>
</reference>
<dbReference type="Proteomes" id="UP000030762">
    <property type="component" value="Unassembled WGS sequence"/>
</dbReference>
<dbReference type="Gene3D" id="2.40.50.170">
    <property type="entry name" value="Cysteine proteinases. Chain C"/>
    <property type="match status" value="1"/>
</dbReference>
<name>T0PZ79_SAPDV</name>
<proteinExistence type="predicted"/>
<accession>T0PZ79</accession>
<dbReference type="OrthoDB" id="78878at2759"/>